<dbReference type="AlphaFoldDB" id="R7RWI6"/>
<dbReference type="KEGG" id="shs:STEHIDRAFT_163982"/>
<evidence type="ECO:0000256" key="1">
    <source>
        <dbReference type="SAM" id="MobiDB-lite"/>
    </source>
</evidence>
<dbReference type="EMBL" id="JH687410">
    <property type="protein sequence ID" value="EIM79118.1"/>
    <property type="molecule type" value="Genomic_DNA"/>
</dbReference>
<dbReference type="GeneID" id="18802491"/>
<organism evidence="2 3">
    <name type="scientific">Stereum hirsutum (strain FP-91666)</name>
    <name type="common">White-rot fungus</name>
    <dbReference type="NCBI Taxonomy" id="721885"/>
    <lineage>
        <taxon>Eukaryota</taxon>
        <taxon>Fungi</taxon>
        <taxon>Dikarya</taxon>
        <taxon>Basidiomycota</taxon>
        <taxon>Agaricomycotina</taxon>
        <taxon>Agaricomycetes</taxon>
        <taxon>Russulales</taxon>
        <taxon>Stereaceae</taxon>
        <taxon>Stereum</taxon>
    </lineage>
</organism>
<feature type="compositionally biased region" description="Low complexity" evidence="1">
    <location>
        <begin position="121"/>
        <end position="130"/>
    </location>
</feature>
<name>R7RWI6_STEHR</name>
<dbReference type="RefSeq" id="XP_007311778.1">
    <property type="nucleotide sequence ID" value="XM_007311716.1"/>
</dbReference>
<gene>
    <name evidence="2" type="ORF">STEHIDRAFT_163982</name>
</gene>
<accession>R7RWI6</accession>
<dbReference type="OrthoDB" id="543373at2759"/>
<dbReference type="Proteomes" id="UP000053927">
    <property type="component" value="Unassembled WGS sequence"/>
</dbReference>
<proteinExistence type="predicted"/>
<evidence type="ECO:0000313" key="3">
    <source>
        <dbReference type="Proteomes" id="UP000053927"/>
    </source>
</evidence>
<keyword evidence="3" id="KW-1185">Reference proteome</keyword>
<protein>
    <submittedName>
        <fullName evidence="2">Uncharacterized protein</fullName>
    </submittedName>
</protein>
<dbReference type="eggNOG" id="KOG2171">
    <property type="taxonomic scope" value="Eukaryota"/>
</dbReference>
<reference evidence="3" key="1">
    <citation type="journal article" date="2012" name="Science">
        <title>The Paleozoic origin of enzymatic lignin decomposition reconstructed from 31 fungal genomes.</title>
        <authorList>
            <person name="Floudas D."/>
            <person name="Binder M."/>
            <person name="Riley R."/>
            <person name="Barry K."/>
            <person name="Blanchette R.A."/>
            <person name="Henrissat B."/>
            <person name="Martinez A.T."/>
            <person name="Otillar R."/>
            <person name="Spatafora J.W."/>
            <person name="Yadav J.S."/>
            <person name="Aerts A."/>
            <person name="Benoit I."/>
            <person name="Boyd A."/>
            <person name="Carlson A."/>
            <person name="Copeland A."/>
            <person name="Coutinho P.M."/>
            <person name="de Vries R.P."/>
            <person name="Ferreira P."/>
            <person name="Findley K."/>
            <person name="Foster B."/>
            <person name="Gaskell J."/>
            <person name="Glotzer D."/>
            <person name="Gorecki P."/>
            <person name="Heitman J."/>
            <person name="Hesse C."/>
            <person name="Hori C."/>
            <person name="Igarashi K."/>
            <person name="Jurgens J.A."/>
            <person name="Kallen N."/>
            <person name="Kersten P."/>
            <person name="Kohler A."/>
            <person name="Kuees U."/>
            <person name="Kumar T.K.A."/>
            <person name="Kuo A."/>
            <person name="LaButti K."/>
            <person name="Larrondo L.F."/>
            <person name="Lindquist E."/>
            <person name="Ling A."/>
            <person name="Lombard V."/>
            <person name="Lucas S."/>
            <person name="Lundell T."/>
            <person name="Martin R."/>
            <person name="McLaughlin D.J."/>
            <person name="Morgenstern I."/>
            <person name="Morin E."/>
            <person name="Murat C."/>
            <person name="Nagy L.G."/>
            <person name="Nolan M."/>
            <person name="Ohm R.A."/>
            <person name="Patyshakuliyeva A."/>
            <person name="Rokas A."/>
            <person name="Ruiz-Duenas F.J."/>
            <person name="Sabat G."/>
            <person name="Salamov A."/>
            <person name="Samejima M."/>
            <person name="Schmutz J."/>
            <person name="Slot J.C."/>
            <person name="St John F."/>
            <person name="Stenlid J."/>
            <person name="Sun H."/>
            <person name="Sun S."/>
            <person name="Syed K."/>
            <person name="Tsang A."/>
            <person name="Wiebenga A."/>
            <person name="Young D."/>
            <person name="Pisabarro A."/>
            <person name="Eastwood D.C."/>
            <person name="Martin F."/>
            <person name="Cullen D."/>
            <person name="Grigoriev I.V."/>
            <person name="Hibbett D.S."/>
        </authorList>
    </citation>
    <scope>NUCLEOTIDE SEQUENCE [LARGE SCALE GENOMIC DNA]</scope>
    <source>
        <strain evidence="3">FP-91666</strain>
    </source>
</reference>
<sequence>MSQQQFDTQPSQAPSPTSPPFYLSALLPHALPHALKLMYPILDTLPSLPASQLLRFLNTLTPLATSSPSLFAPHLPALLRWLPGLILFSADPGPTPTVARPFPPSSSGPSSGVFTFSLSPSHLSPHSHSSGAEDGPQDEQDLEVEEVRKAVLEFMISLREAKPGMVMRTEGWVATFGQGVFGRDGGD</sequence>
<feature type="region of interest" description="Disordered" evidence="1">
    <location>
        <begin position="121"/>
        <end position="141"/>
    </location>
</feature>
<evidence type="ECO:0000313" key="2">
    <source>
        <dbReference type="EMBL" id="EIM79118.1"/>
    </source>
</evidence>